<reference evidence="2" key="1">
    <citation type="submission" date="2009-02" db="EMBL/GenBank/DDBJ databases">
        <title>Construction of SSH cDNA library from hemocytes of Scylla paramamosain LPS-challenged.</title>
        <authorList>
            <person name="Wang K.J."/>
            <person name="Chen F.Y."/>
            <person name="Bo J."/>
            <person name="Ren H.L."/>
        </authorList>
    </citation>
    <scope>NUCLEOTIDE SEQUENCE</scope>
</reference>
<organism evidence="2">
    <name type="scientific">Scylla paramamosain</name>
    <name type="common">Mud crab</name>
    <dbReference type="NCBI Taxonomy" id="85552"/>
    <lineage>
        <taxon>Eukaryota</taxon>
        <taxon>Metazoa</taxon>
        <taxon>Ecdysozoa</taxon>
        <taxon>Arthropoda</taxon>
        <taxon>Crustacea</taxon>
        <taxon>Multicrustacea</taxon>
        <taxon>Malacostraca</taxon>
        <taxon>Eumalacostraca</taxon>
        <taxon>Eucarida</taxon>
        <taxon>Decapoda</taxon>
        <taxon>Pleocyemata</taxon>
        <taxon>Brachyura</taxon>
        <taxon>Eubrachyura</taxon>
        <taxon>Portunoidea</taxon>
        <taxon>Portunidae</taxon>
        <taxon>Portuninae</taxon>
        <taxon>Scylla</taxon>
    </lineage>
</organism>
<evidence type="ECO:0000256" key="1">
    <source>
        <dbReference type="SAM" id="MobiDB-lite"/>
    </source>
</evidence>
<feature type="compositionally biased region" description="Pro residues" evidence="1">
    <location>
        <begin position="27"/>
        <end position="38"/>
    </location>
</feature>
<dbReference type="AlphaFoldDB" id="D2DSV2"/>
<dbReference type="EMBL" id="FJ774791">
    <property type="protein sequence ID" value="ACY66512.1"/>
    <property type="molecule type" value="mRNA"/>
</dbReference>
<accession>D2DSV2</accession>
<proteinExistence type="evidence at transcript level"/>
<protein>
    <submittedName>
        <fullName evidence="2">Uncharacterized protein</fullName>
    </submittedName>
</protein>
<feature type="compositionally biased region" description="Low complexity" evidence="1">
    <location>
        <begin position="39"/>
        <end position="48"/>
    </location>
</feature>
<name>D2DSV2_SCYPA</name>
<sequence length="78" mass="8695">TTMSRHPCRTLTRGSARGWNKTHQNNLPPPVPSFPPVPSSNSSSSSSSLFYPRKLQIRLYSLPHPNGDIPPYLTQSCF</sequence>
<evidence type="ECO:0000313" key="2">
    <source>
        <dbReference type="EMBL" id="ACY66512.1"/>
    </source>
</evidence>
<feature type="non-terminal residue" evidence="2">
    <location>
        <position position="1"/>
    </location>
</feature>
<feature type="region of interest" description="Disordered" evidence="1">
    <location>
        <begin position="1"/>
        <end position="48"/>
    </location>
</feature>